<dbReference type="EMBL" id="CM008046">
    <property type="protein sequence ID" value="PVH65481.1"/>
    <property type="molecule type" value="Genomic_DNA"/>
</dbReference>
<dbReference type="Proteomes" id="UP000243499">
    <property type="component" value="Chromosome 1"/>
</dbReference>
<dbReference type="SUPFAM" id="SSF158710">
    <property type="entry name" value="PSPTO4464-like"/>
    <property type="match status" value="1"/>
</dbReference>
<protein>
    <submittedName>
        <fullName evidence="2">Uncharacterized protein</fullName>
    </submittedName>
</protein>
<evidence type="ECO:0000313" key="2">
    <source>
        <dbReference type="EMBL" id="PAN03522.1"/>
    </source>
</evidence>
<dbReference type="PANTHER" id="PTHR36898:SF1">
    <property type="entry name" value="OS04G0250700 PROTEIN"/>
    <property type="match status" value="1"/>
</dbReference>
<dbReference type="EMBL" id="CM008046">
    <property type="protein sequence ID" value="PAN03520.1"/>
    <property type="molecule type" value="Genomic_DNA"/>
</dbReference>
<dbReference type="EMBL" id="CM008046">
    <property type="protein sequence ID" value="PAN03522.1"/>
    <property type="molecule type" value="Genomic_DNA"/>
</dbReference>
<accession>A0A2S3GKC6</accession>
<feature type="region of interest" description="Disordered" evidence="1">
    <location>
        <begin position="31"/>
        <end position="76"/>
    </location>
</feature>
<dbReference type="Gene3D" id="1.10.60.30">
    <property type="entry name" value="PSPTO4464-like domains"/>
    <property type="match status" value="2"/>
</dbReference>
<dbReference type="Gramene" id="PAN03522">
    <property type="protein sequence ID" value="PAN03522"/>
    <property type="gene ID" value="PAHAL_1G005200"/>
</dbReference>
<name>A0A2S3GKC6_9POAL</name>
<dbReference type="InterPro" id="IPR023153">
    <property type="entry name" value="DarP_sf"/>
</dbReference>
<sequence>MAQPAAAAAAAIALRRPLLLSLKPARLLTSLAAPSPGIRHPRALRPTGPLPADTAEDTDDPDAGDGSAEPFKKSRNALKREARRAVQWGMDLAKFPPPQIKRILRAASLETEVFDALMLVKRFGPDVREGKRRQFNYIGRLLRNAQPELMDTLIQASKDGDDSKLHALLSEEKLLVEDEEVEELPDEEEDDGEYMKIADRWFDGLLCKDISITNEVYAIHNVEFDRQELRQLVRRVQMVEESTSKDDEEGSNGKLSRAKKPLLRFLRSLAKEACAE</sequence>
<dbReference type="Gramene" id="PVH65481">
    <property type="protein sequence ID" value="PVH65481"/>
    <property type="gene ID" value="PAHAL_1G005200"/>
</dbReference>
<dbReference type="AlphaFoldDB" id="A0A2S3GKC6"/>
<gene>
    <name evidence="2" type="ORF">PAHAL_1G005200</name>
</gene>
<dbReference type="Gramene" id="PAN03521">
    <property type="protein sequence ID" value="PAN03521"/>
    <property type="gene ID" value="PAHAL_1G005200"/>
</dbReference>
<dbReference type="EMBL" id="CM008046">
    <property type="protein sequence ID" value="PAN03521.1"/>
    <property type="molecule type" value="Genomic_DNA"/>
</dbReference>
<feature type="compositionally biased region" description="Acidic residues" evidence="1">
    <location>
        <begin position="54"/>
        <end position="63"/>
    </location>
</feature>
<dbReference type="PANTHER" id="PTHR36898">
    <property type="entry name" value="OSJNBB0026I12.6 PROTEIN"/>
    <property type="match status" value="1"/>
</dbReference>
<dbReference type="Pfam" id="PF04751">
    <property type="entry name" value="DarP"/>
    <property type="match status" value="1"/>
</dbReference>
<evidence type="ECO:0000256" key="1">
    <source>
        <dbReference type="SAM" id="MobiDB-lite"/>
    </source>
</evidence>
<dbReference type="Gramene" id="PAN03520">
    <property type="protein sequence ID" value="PAN03520"/>
    <property type="gene ID" value="PAHAL_1G005200"/>
</dbReference>
<proteinExistence type="predicted"/>
<dbReference type="InterPro" id="IPR006839">
    <property type="entry name" value="DarP"/>
</dbReference>
<reference evidence="2" key="1">
    <citation type="submission" date="2018-04" db="EMBL/GenBank/DDBJ databases">
        <title>WGS assembly of Panicum hallii.</title>
        <authorList>
            <person name="Lovell J."/>
            <person name="Jenkins J."/>
            <person name="Lowry D."/>
            <person name="Mamidi S."/>
            <person name="Sreedasyam A."/>
            <person name="Weng X."/>
            <person name="Barry K."/>
            <person name="Bonette J."/>
            <person name="Campitelli B."/>
            <person name="Daum C."/>
            <person name="Gordon S."/>
            <person name="Gould B."/>
            <person name="Lipzen A."/>
            <person name="Macqueen A."/>
            <person name="Palacio-Mejia J."/>
            <person name="Plott C."/>
            <person name="Shakirov E."/>
            <person name="Shu S."/>
            <person name="Yoshinaga Y."/>
            <person name="Zane M."/>
            <person name="Rokhsar D."/>
            <person name="Grimwood J."/>
            <person name="Schmutz J."/>
            <person name="Juenger T."/>
        </authorList>
    </citation>
    <scope>NUCLEOTIDE SEQUENCE [LARGE SCALE GENOMIC DNA]</scope>
    <source>
        <strain evidence="2">FIL2</strain>
    </source>
</reference>
<organism evidence="2">
    <name type="scientific">Panicum hallii</name>
    <dbReference type="NCBI Taxonomy" id="206008"/>
    <lineage>
        <taxon>Eukaryota</taxon>
        <taxon>Viridiplantae</taxon>
        <taxon>Streptophyta</taxon>
        <taxon>Embryophyta</taxon>
        <taxon>Tracheophyta</taxon>
        <taxon>Spermatophyta</taxon>
        <taxon>Magnoliopsida</taxon>
        <taxon>Liliopsida</taxon>
        <taxon>Poales</taxon>
        <taxon>Poaceae</taxon>
        <taxon>PACMAD clade</taxon>
        <taxon>Panicoideae</taxon>
        <taxon>Panicodae</taxon>
        <taxon>Paniceae</taxon>
        <taxon>Panicinae</taxon>
        <taxon>Panicum</taxon>
        <taxon>Panicum sect. Panicum</taxon>
    </lineage>
</organism>
<dbReference type="CDD" id="cd16331">
    <property type="entry name" value="YjgA-like"/>
    <property type="match status" value="1"/>
</dbReference>